<dbReference type="InterPro" id="IPR053151">
    <property type="entry name" value="RNase_H-like"/>
</dbReference>
<evidence type="ECO:0000313" key="4">
    <source>
        <dbReference type="Proteomes" id="UP000242715"/>
    </source>
</evidence>
<dbReference type="PANTHER" id="PTHR47723:SF19">
    <property type="entry name" value="POLYNUCLEOTIDYL TRANSFERASE, RIBONUCLEASE H-LIKE SUPERFAMILY PROTEIN"/>
    <property type="match status" value="1"/>
</dbReference>
<dbReference type="Pfam" id="PF13966">
    <property type="entry name" value="zf-RVT"/>
    <property type="match status" value="1"/>
</dbReference>
<gene>
    <name evidence="3" type="ORF">TSUD_295290</name>
</gene>
<dbReference type="InterPro" id="IPR044730">
    <property type="entry name" value="RNase_H-like_dom_plant"/>
</dbReference>
<protein>
    <recommendedName>
        <fullName evidence="5">RNase H type-1 domain-containing protein</fullName>
    </recommendedName>
</protein>
<organism evidence="3 4">
    <name type="scientific">Trifolium subterraneum</name>
    <name type="common">Subterranean clover</name>
    <dbReference type="NCBI Taxonomy" id="3900"/>
    <lineage>
        <taxon>Eukaryota</taxon>
        <taxon>Viridiplantae</taxon>
        <taxon>Streptophyta</taxon>
        <taxon>Embryophyta</taxon>
        <taxon>Tracheophyta</taxon>
        <taxon>Spermatophyta</taxon>
        <taxon>Magnoliopsida</taxon>
        <taxon>eudicotyledons</taxon>
        <taxon>Gunneridae</taxon>
        <taxon>Pentapetalae</taxon>
        <taxon>rosids</taxon>
        <taxon>fabids</taxon>
        <taxon>Fabales</taxon>
        <taxon>Fabaceae</taxon>
        <taxon>Papilionoideae</taxon>
        <taxon>50 kb inversion clade</taxon>
        <taxon>NPAAA clade</taxon>
        <taxon>Hologalegina</taxon>
        <taxon>IRL clade</taxon>
        <taxon>Trifolieae</taxon>
        <taxon>Trifolium</taxon>
    </lineage>
</organism>
<dbReference type="PANTHER" id="PTHR47723">
    <property type="entry name" value="OS05G0353850 PROTEIN"/>
    <property type="match status" value="1"/>
</dbReference>
<evidence type="ECO:0000259" key="1">
    <source>
        <dbReference type="Pfam" id="PF13456"/>
    </source>
</evidence>
<name>A0A2Z6N0N4_TRISU</name>
<dbReference type="AlphaFoldDB" id="A0A2Z6N0N4"/>
<dbReference type="GO" id="GO:0004523">
    <property type="term" value="F:RNA-DNA hybrid ribonuclease activity"/>
    <property type="evidence" value="ECO:0007669"/>
    <property type="project" value="InterPro"/>
</dbReference>
<dbReference type="EMBL" id="DF973596">
    <property type="protein sequence ID" value="GAU35593.1"/>
    <property type="molecule type" value="Genomic_DNA"/>
</dbReference>
<proteinExistence type="predicted"/>
<feature type="domain" description="RNase H type-1" evidence="1">
    <location>
        <begin position="278"/>
        <end position="388"/>
    </location>
</feature>
<dbReference type="Gene3D" id="3.30.420.10">
    <property type="entry name" value="Ribonuclease H-like superfamily/Ribonuclease H"/>
    <property type="match status" value="1"/>
</dbReference>
<evidence type="ECO:0000313" key="3">
    <source>
        <dbReference type="EMBL" id="GAU35593.1"/>
    </source>
</evidence>
<dbReference type="Pfam" id="PF13456">
    <property type="entry name" value="RVT_3"/>
    <property type="match status" value="1"/>
</dbReference>
<evidence type="ECO:0000259" key="2">
    <source>
        <dbReference type="Pfam" id="PF13966"/>
    </source>
</evidence>
<dbReference type="InterPro" id="IPR036397">
    <property type="entry name" value="RNaseH_sf"/>
</dbReference>
<dbReference type="Proteomes" id="UP000242715">
    <property type="component" value="Unassembled WGS sequence"/>
</dbReference>
<keyword evidence="4" id="KW-1185">Reference proteome</keyword>
<feature type="domain" description="Reverse transcriptase zinc-binding" evidence="2">
    <location>
        <begin position="163"/>
        <end position="250"/>
    </location>
</feature>
<evidence type="ECO:0008006" key="5">
    <source>
        <dbReference type="Google" id="ProtNLM"/>
    </source>
</evidence>
<accession>A0A2Z6N0N4</accession>
<dbReference type="CDD" id="cd06222">
    <property type="entry name" value="RNase_H_like"/>
    <property type="match status" value="1"/>
</dbReference>
<dbReference type="InterPro" id="IPR002156">
    <property type="entry name" value="RNaseH_domain"/>
</dbReference>
<reference evidence="4" key="1">
    <citation type="journal article" date="2017" name="Front. Plant Sci.">
        <title>Climate Clever Clovers: New Paradigm to Reduce the Environmental Footprint of Ruminants by Breeding Low Methanogenic Forages Utilizing Haplotype Variation.</title>
        <authorList>
            <person name="Kaur P."/>
            <person name="Appels R."/>
            <person name="Bayer P.E."/>
            <person name="Keeble-Gagnere G."/>
            <person name="Wang J."/>
            <person name="Hirakawa H."/>
            <person name="Shirasawa K."/>
            <person name="Vercoe P."/>
            <person name="Stefanova K."/>
            <person name="Durmic Z."/>
            <person name="Nichols P."/>
            <person name="Revell C."/>
            <person name="Isobe S.N."/>
            <person name="Edwards D."/>
            <person name="Erskine W."/>
        </authorList>
    </citation>
    <scope>NUCLEOTIDE SEQUENCE [LARGE SCALE GENOMIC DNA]</scope>
    <source>
        <strain evidence="4">cv. Daliak</strain>
    </source>
</reference>
<dbReference type="InterPro" id="IPR026960">
    <property type="entry name" value="RVT-Znf"/>
</dbReference>
<dbReference type="GO" id="GO:0003676">
    <property type="term" value="F:nucleic acid binding"/>
    <property type="evidence" value="ECO:0007669"/>
    <property type="project" value="InterPro"/>
</dbReference>
<dbReference type="InterPro" id="IPR012337">
    <property type="entry name" value="RNaseH-like_sf"/>
</dbReference>
<dbReference type="SUPFAM" id="SSF53098">
    <property type="entry name" value="Ribonuclease H-like"/>
    <property type="match status" value="1"/>
</dbReference>
<sequence>MEKLSISINDGVHQGTWVPIHISDNGPQLSHLLFVDDVFLFTTAKNSQLRFITDRFARFSGASGLKFNLSKSRAFYSTGSGSSSLWFTPWTTLGRLGSLVPYVDIHDLHLSEKDMFSKGNPHTQSLYTQLPSLVSDVINNTNFKFNDSIEDTFIWTNKKNGTYTAKSGYNWLLSLRDPGTIHNPLNAWSWIWKLQLFEKIKFFFWLACHNSVPTLYLLNHRKMSSSATCTRCGLQNESFLHCIRDCATSSQALIFSAGVWWSWRHRNLMCLNNETCSPIRSGFGGIIRNTFGNYLVGFSGFIPGLSDILLVELYAIYKGLLLAKDMNIDELACYSDSSHCVNLIKGPQVRYHIHAVLIQDIKELVSQSNVSHHHTLRVGNQCVDFFAKLEASLDADFLTHASPP</sequence>